<gene>
    <name evidence="1" type="ORF">GOODEAATRI_019705</name>
</gene>
<keyword evidence="2" id="KW-1185">Reference proteome</keyword>
<comment type="caution">
    <text evidence="1">The sequence shown here is derived from an EMBL/GenBank/DDBJ whole genome shotgun (WGS) entry which is preliminary data.</text>
</comment>
<dbReference type="EMBL" id="JAHRIO010061741">
    <property type="protein sequence ID" value="MEQ2178971.1"/>
    <property type="molecule type" value="Genomic_DNA"/>
</dbReference>
<sequence length="111" mass="12216">MLGVRRCHAATGRQVKKRKKCHFPYRLSNSSGENMRLVTAETVWTKAKKKATEINYLCANASETKIPSSNGHTASFLVSPTEKKGKKTLINCYCTNVGHAPSHLNNSVPQG</sequence>
<name>A0ABV0P696_9TELE</name>
<evidence type="ECO:0000313" key="1">
    <source>
        <dbReference type="EMBL" id="MEQ2178971.1"/>
    </source>
</evidence>
<protein>
    <submittedName>
        <fullName evidence="1">Uncharacterized protein</fullName>
    </submittedName>
</protein>
<accession>A0ABV0P696</accession>
<evidence type="ECO:0000313" key="2">
    <source>
        <dbReference type="Proteomes" id="UP001476798"/>
    </source>
</evidence>
<reference evidence="1 2" key="1">
    <citation type="submission" date="2021-06" db="EMBL/GenBank/DDBJ databases">
        <authorList>
            <person name="Palmer J.M."/>
        </authorList>
    </citation>
    <scope>NUCLEOTIDE SEQUENCE [LARGE SCALE GENOMIC DNA]</scope>
    <source>
        <strain evidence="1 2">GA_2019</strain>
        <tissue evidence="1">Muscle</tissue>
    </source>
</reference>
<dbReference type="Proteomes" id="UP001476798">
    <property type="component" value="Unassembled WGS sequence"/>
</dbReference>
<proteinExistence type="predicted"/>
<organism evidence="1 2">
    <name type="scientific">Goodea atripinnis</name>
    <dbReference type="NCBI Taxonomy" id="208336"/>
    <lineage>
        <taxon>Eukaryota</taxon>
        <taxon>Metazoa</taxon>
        <taxon>Chordata</taxon>
        <taxon>Craniata</taxon>
        <taxon>Vertebrata</taxon>
        <taxon>Euteleostomi</taxon>
        <taxon>Actinopterygii</taxon>
        <taxon>Neopterygii</taxon>
        <taxon>Teleostei</taxon>
        <taxon>Neoteleostei</taxon>
        <taxon>Acanthomorphata</taxon>
        <taxon>Ovalentaria</taxon>
        <taxon>Atherinomorphae</taxon>
        <taxon>Cyprinodontiformes</taxon>
        <taxon>Goodeidae</taxon>
        <taxon>Goodea</taxon>
    </lineage>
</organism>